<evidence type="ECO:0000313" key="3">
    <source>
        <dbReference type="EMBL" id="EKC55232.1"/>
    </source>
</evidence>
<dbReference type="GO" id="GO:0003678">
    <property type="term" value="F:DNA helicase activity"/>
    <property type="evidence" value="ECO:0007669"/>
    <property type="project" value="InterPro"/>
</dbReference>
<dbReference type="GO" id="GO:0006281">
    <property type="term" value="P:DNA repair"/>
    <property type="evidence" value="ECO:0007669"/>
    <property type="project" value="InterPro"/>
</dbReference>
<keyword evidence="1" id="KW-1133">Transmembrane helix</keyword>
<dbReference type="SMART" id="SM00382">
    <property type="entry name" value="AAA"/>
    <property type="match status" value="1"/>
</dbReference>
<dbReference type="FunFam" id="3.40.50.300:FF:001498">
    <property type="entry name" value="ATP-dependent DNA helicase"/>
    <property type="match status" value="1"/>
</dbReference>
<gene>
    <name evidence="3" type="ORF">LEA_15458</name>
</gene>
<dbReference type="Gene3D" id="3.40.50.300">
    <property type="entry name" value="P-loop containing nucleotide triphosphate hydrolases"/>
    <property type="match status" value="1"/>
</dbReference>
<dbReference type="InterPro" id="IPR051055">
    <property type="entry name" value="PIF1_helicase"/>
</dbReference>
<dbReference type="PANTHER" id="PTHR47642">
    <property type="entry name" value="ATP-DEPENDENT DNA HELICASE"/>
    <property type="match status" value="1"/>
</dbReference>
<name>K1S3L0_9ZZZZ</name>
<dbReference type="PANTHER" id="PTHR47642:SF5">
    <property type="entry name" value="ATP-DEPENDENT DNA HELICASE"/>
    <property type="match status" value="1"/>
</dbReference>
<organism evidence="3">
    <name type="scientific">human gut metagenome</name>
    <dbReference type="NCBI Taxonomy" id="408170"/>
    <lineage>
        <taxon>unclassified sequences</taxon>
        <taxon>metagenomes</taxon>
        <taxon>organismal metagenomes</taxon>
    </lineage>
</organism>
<feature type="transmembrane region" description="Helical" evidence="1">
    <location>
        <begin position="44"/>
        <end position="66"/>
    </location>
</feature>
<protein>
    <submittedName>
        <fullName evidence="3">TPR domain protein</fullName>
    </submittedName>
</protein>
<dbReference type="SUPFAM" id="SSF52540">
    <property type="entry name" value="P-loop containing nucleoside triphosphate hydrolases"/>
    <property type="match status" value="2"/>
</dbReference>
<feature type="domain" description="AAA+ ATPase" evidence="2">
    <location>
        <begin position="15"/>
        <end position="198"/>
    </location>
</feature>
<dbReference type="EMBL" id="AJWY01010549">
    <property type="protein sequence ID" value="EKC55232.1"/>
    <property type="molecule type" value="Genomic_DNA"/>
</dbReference>
<dbReference type="InterPro" id="IPR003593">
    <property type="entry name" value="AAA+_ATPase"/>
</dbReference>
<dbReference type="InterPro" id="IPR027417">
    <property type="entry name" value="P-loop_NTPase"/>
</dbReference>
<keyword evidence="1" id="KW-0472">Membrane</keyword>
<dbReference type="InterPro" id="IPR010285">
    <property type="entry name" value="DNA_helicase_pif1-like_DEAD"/>
</dbReference>
<evidence type="ECO:0000256" key="1">
    <source>
        <dbReference type="SAM" id="Phobius"/>
    </source>
</evidence>
<dbReference type="GO" id="GO:0000723">
    <property type="term" value="P:telomere maintenance"/>
    <property type="evidence" value="ECO:0007669"/>
    <property type="project" value="InterPro"/>
</dbReference>
<sequence length="239" mass="27173">MNEESILAWNIIEKTNANLFLTGKAGTGKTTFLKRLKELSPKRMIVLAPTGIAAINAGGMTIHSFFQLPFSPYVPGTTFGSGEQKRYQFSKLKRNIIRSIDLLVIDEISMVRSDLLDAVDSVLRQYRKRHDLPFGGVQLLMIGDLQQLAPVVTPQEERLLGQHYDTPFFFSSNALKQVGYLTIELKKVYRQQDEQFISLLNQIRENKASEATLQALNQRYIPNFVPPKEGNYIRLTTHN</sequence>
<feature type="non-terminal residue" evidence="3">
    <location>
        <position position="239"/>
    </location>
</feature>
<dbReference type="Pfam" id="PF05970">
    <property type="entry name" value="PIF1"/>
    <property type="match status" value="1"/>
</dbReference>
<dbReference type="AlphaFoldDB" id="K1S3L0"/>
<accession>K1S3L0</accession>
<evidence type="ECO:0000259" key="2">
    <source>
        <dbReference type="SMART" id="SM00382"/>
    </source>
</evidence>
<reference evidence="3" key="1">
    <citation type="journal article" date="2013" name="Environ. Microbiol.">
        <title>Microbiota from the distal guts of lean and obese adolescents exhibit partial functional redundancy besides clear differences in community structure.</title>
        <authorList>
            <person name="Ferrer M."/>
            <person name="Ruiz A."/>
            <person name="Lanza F."/>
            <person name="Haange S.B."/>
            <person name="Oberbach A."/>
            <person name="Till H."/>
            <person name="Bargiela R."/>
            <person name="Campoy C."/>
            <person name="Segura M.T."/>
            <person name="Richter M."/>
            <person name="von Bergen M."/>
            <person name="Seifert J."/>
            <person name="Suarez A."/>
        </authorList>
    </citation>
    <scope>NUCLEOTIDE SEQUENCE</scope>
</reference>
<proteinExistence type="predicted"/>
<keyword evidence="1" id="KW-0812">Transmembrane</keyword>
<comment type="caution">
    <text evidence="3">The sequence shown here is derived from an EMBL/GenBank/DDBJ whole genome shotgun (WGS) entry which is preliminary data.</text>
</comment>